<dbReference type="GO" id="GO:0000340">
    <property type="term" value="F:RNA 7-methylguanosine cap binding"/>
    <property type="evidence" value="ECO:0007669"/>
    <property type="project" value="TreeGrafter"/>
</dbReference>
<keyword evidence="4" id="KW-1185">Reference proteome</keyword>
<evidence type="ECO:0000256" key="2">
    <source>
        <dbReference type="SAM" id="MobiDB-lite"/>
    </source>
</evidence>
<comment type="caution">
    <text evidence="3">The sequence shown here is derived from an EMBL/GenBank/DDBJ whole genome shotgun (WGS) entry which is preliminary data.</text>
</comment>
<keyword evidence="1" id="KW-0648">Protein biosynthesis</keyword>
<proteinExistence type="inferred from homology"/>
<dbReference type="PANTHER" id="PTHR11960">
    <property type="entry name" value="EUKARYOTIC TRANSLATION INITIATION FACTOR 4E RELATED"/>
    <property type="match status" value="1"/>
</dbReference>
<dbReference type="GO" id="GO:0003743">
    <property type="term" value="F:translation initiation factor activity"/>
    <property type="evidence" value="ECO:0007669"/>
    <property type="project" value="UniProtKB-KW"/>
</dbReference>
<dbReference type="Pfam" id="PF01652">
    <property type="entry name" value="IF4E"/>
    <property type="match status" value="1"/>
</dbReference>
<evidence type="ECO:0008006" key="5">
    <source>
        <dbReference type="Google" id="ProtNLM"/>
    </source>
</evidence>
<dbReference type="OMA" id="GNAWETE"/>
<keyword evidence="1" id="KW-0694">RNA-binding</keyword>
<name>A0A7J6REP5_PEROL</name>
<accession>A0A7J6REP5</accession>
<dbReference type="InterPro" id="IPR023398">
    <property type="entry name" value="TIF_eIF4e-like"/>
</dbReference>
<keyword evidence="1" id="KW-0396">Initiation factor</keyword>
<gene>
    <name evidence="3" type="ORF">FOZ63_019457</name>
</gene>
<protein>
    <recommendedName>
        <fullName evidence="5">Eukaryotic translation initiation factor 4E type 2</fullName>
    </recommendedName>
</protein>
<reference evidence="3 4" key="1">
    <citation type="submission" date="2020-04" db="EMBL/GenBank/DDBJ databases">
        <title>Perkinsus olseni comparative genomics.</title>
        <authorList>
            <person name="Bogema D.R."/>
        </authorList>
    </citation>
    <scope>NUCLEOTIDE SEQUENCE [LARGE SCALE GENOMIC DNA]</scope>
    <source>
        <strain evidence="3 4">ATCC PRA-207</strain>
    </source>
</reference>
<evidence type="ECO:0000313" key="4">
    <source>
        <dbReference type="Proteomes" id="UP000553632"/>
    </source>
</evidence>
<evidence type="ECO:0000256" key="1">
    <source>
        <dbReference type="RuleBase" id="RU004374"/>
    </source>
</evidence>
<comment type="similarity">
    <text evidence="1">Belongs to the eukaryotic initiation factor 4E family.</text>
</comment>
<sequence length="257" mass="29065">MDALHPEEARVKEGEYPSNEHPLETAWTFWFDRKSGDRRESDAYVEGLKQAGTFNTVEGFYRHYSHCVRPNELPPNVNVHLFRKGYKPMWEEFPDGGCWILRIKKKSARNHLGQLWETLVMACIGELFEVPDVVGCVLSTRYKDDIISIWNYSNATNPQVRFRICEKFREILGLNLSTVVQYKEHMGSMQDGSTYRNARSYTFSVTPSTEPADAAALASGLSDQILPPAATGEHAAPPAAEEGETATSKKTEETEKK</sequence>
<dbReference type="SUPFAM" id="SSF55418">
    <property type="entry name" value="eIF4e-like"/>
    <property type="match status" value="1"/>
</dbReference>
<dbReference type="GO" id="GO:0016281">
    <property type="term" value="C:eukaryotic translation initiation factor 4F complex"/>
    <property type="evidence" value="ECO:0007669"/>
    <property type="project" value="TreeGrafter"/>
</dbReference>
<dbReference type="Gene3D" id="3.30.760.10">
    <property type="entry name" value="RNA Cap, Translation Initiation Factor Eif4e"/>
    <property type="match status" value="1"/>
</dbReference>
<organism evidence="3 4">
    <name type="scientific">Perkinsus olseni</name>
    <name type="common">Perkinsus atlanticus</name>
    <dbReference type="NCBI Taxonomy" id="32597"/>
    <lineage>
        <taxon>Eukaryota</taxon>
        <taxon>Sar</taxon>
        <taxon>Alveolata</taxon>
        <taxon>Perkinsozoa</taxon>
        <taxon>Perkinsea</taxon>
        <taxon>Perkinsida</taxon>
        <taxon>Perkinsidae</taxon>
        <taxon>Perkinsus</taxon>
    </lineage>
</organism>
<feature type="compositionally biased region" description="Basic and acidic residues" evidence="2">
    <location>
        <begin position="247"/>
        <end position="257"/>
    </location>
</feature>
<dbReference type="AlphaFoldDB" id="A0A7J6REP5"/>
<dbReference type="EMBL" id="JABANO010026114">
    <property type="protein sequence ID" value="KAF4719093.1"/>
    <property type="molecule type" value="Genomic_DNA"/>
</dbReference>
<feature type="compositionally biased region" description="Low complexity" evidence="2">
    <location>
        <begin position="226"/>
        <end position="246"/>
    </location>
</feature>
<evidence type="ECO:0000313" key="3">
    <source>
        <dbReference type="EMBL" id="KAF4719093.1"/>
    </source>
</evidence>
<dbReference type="Proteomes" id="UP000553632">
    <property type="component" value="Unassembled WGS sequence"/>
</dbReference>
<feature type="region of interest" description="Disordered" evidence="2">
    <location>
        <begin position="226"/>
        <end position="257"/>
    </location>
</feature>
<dbReference type="PANTHER" id="PTHR11960:SF18">
    <property type="entry name" value="EUKARYOTIC TRANSLATION INITIATION FACTOR 4E HOMOLOGOUS PROTEIN, ISOFORM B"/>
    <property type="match status" value="1"/>
</dbReference>
<dbReference type="InterPro" id="IPR001040">
    <property type="entry name" value="TIF_eIF_4E"/>
</dbReference>